<evidence type="ECO:0000313" key="2">
    <source>
        <dbReference type="EMBL" id="WVZ61998.1"/>
    </source>
</evidence>
<proteinExistence type="predicted"/>
<name>A0AAQ3SW51_PASNO</name>
<sequence>MRREKRRAEIAEKKKRGDVLWEAWEVANLAELKSQTTRREGTCSGRPWRCQISLKSLDPALAAESPTPTACGTGRRWSSRMDGARPVPRGTTQATTVDLKMRRDRRA</sequence>
<organism evidence="2 3">
    <name type="scientific">Paspalum notatum var. saurae</name>
    <dbReference type="NCBI Taxonomy" id="547442"/>
    <lineage>
        <taxon>Eukaryota</taxon>
        <taxon>Viridiplantae</taxon>
        <taxon>Streptophyta</taxon>
        <taxon>Embryophyta</taxon>
        <taxon>Tracheophyta</taxon>
        <taxon>Spermatophyta</taxon>
        <taxon>Magnoliopsida</taxon>
        <taxon>Liliopsida</taxon>
        <taxon>Poales</taxon>
        <taxon>Poaceae</taxon>
        <taxon>PACMAD clade</taxon>
        <taxon>Panicoideae</taxon>
        <taxon>Andropogonodae</taxon>
        <taxon>Paspaleae</taxon>
        <taxon>Paspalinae</taxon>
        <taxon>Paspalum</taxon>
    </lineage>
</organism>
<protein>
    <submittedName>
        <fullName evidence="2">Uncharacterized protein</fullName>
    </submittedName>
</protein>
<reference evidence="2 3" key="1">
    <citation type="submission" date="2024-02" db="EMBL/GenBank/DDBJ databases">
        <title>High-quality chromosome-scale genome assembly of Pensacola bahiagrass (Paspalum notatum Flugge var. saurae).</title>
        <authorList>
            <person name="Vega J.M."/>
            <person name="Podio M."/>
            <person name="Orjuela J."/>
            <person name="Siena L.A."/>
            <person name="Pessino S.C."/>
            <person name="Combes M.C."/>
            <person name="Mariac C."/>
            <person name="Albertini E."/>
            <person name="Pupilli F."/>
            <person name="Ortiz J.P.A."/>
            <person name="Leblanc O."/>
        </authorList>
    </citation>
    <scope>NUCLEOTIDE SEQUENCE [LARGE SCALE GENOMIC DNA]</scope>
    <source>
        <strain evidence="2">R1</strain>
        <tissue evidence="2">Leaf</tissue>
    </source>
</reference>
<gene>
    <name evidence="2" type="ORF">U9M48_011800</name>
</gene>
<evidence type="ECO:0000256" key="1">
    <source>
        <dbReference type="SAM" id="MobiDB-lite"/>
    </source>
</evidence>
<dbReference type="AlphaFoldDB" id="A0AAQ3SW51"/>
<dbReference type="Proteomes" id="UP001341281">
    <property type="component" value="Chromosome 03"/>
</dbReference>
<accession>A0AAQ3SW51</accession>
<dbReference type="EMBL" id="CP144747">
    <property type="protein sequence ID" value="WVZ61998.1"/>
    <property type="molecule type" value="Genomic_DNA"/>
</dbReference>
<keyword evidence="3" id="KW-1185">Reference proteome</keyword>
<feature type="region of interest" description="Disordered" evidence="1">
    <location>
        <begin position="61"/>
        <end position="107"/>
    </location>
</feature>
<evidence type="ECO:0000313" key="3">
    <source>
        <dbReference type="Proteomes" id="UP001341281"/>
    </source>
</evidence>